<evidence type="ECO:0000259" key="1">
    <source>
        <dbReference type="Pfam" id="PF09851"/>
    </source>
</evidence>
<comment type="caution">
    <text evidence="2">The sequence shown here is derived from an EMBL/GenBank/DDBJ whole genome shotgun (WGS) entry which is preliminary data.</text>
</comment>
<sequence>MQPYCSKSATRCVIDWGFEMTEHPLPSGDGPYADHPVLAPLSRVVRQSIADQIAHNRNIGAIKTLRDALGGSNIGLKEAKDVIDGLVELGDPTRPGSSSAPVKVVSGKIDKVGTTLTLYRDGTFTTTGMIFTSNPDRLVGFSADTDSMRRKSVTGRGAAFIATGGLSVLASNNRGVLYVTVTGELSGSKTYTSKNPENKLLSSVRSLQATADQLLASPHPPTAADGNTGGAAAAQPAVDVASQLKTLAELHASGALSDEEFAAAKARLLS</sequence>
<name>A0A0J8U1Z1_9MYCO</name>
<reference evidence="2 3" key="1">
    <citation type="submission" date="2015-06" db="EMBL/GenBank/DDBJ databases">
        <title>Genome sequence of Mycobacterium conceptionense strain MLE.</title>
        <authorList>
            <person name="Greninger A.L."/>
            <person name="Cunningham G."/>
            <person name="Chiu C.Y."/>
            <person name="Miller S."/>
        </authorList>
    </citation>
    <scope>NUCLEOTIDE SEQUENCE [LARGE SCALE GENOMIC DNA]</scope>
    <source>
        <strain evidence="2 3">MLE</strain>
    </source>
</reference>
<dbReference type="EMBL" id="LFOD01000045">
    <property type="protein sequence ID" value="KMV14505.1"/>
    <property type="molecule type" value="Genomic_DNA"/>
</dbReference>
<dbReference type="Pfam" id="PF09851">
    <property type="entry name" value="SHOCT"/>
    <property type="match status" value="1"/>
</dbReference>
<dbReference type="InterPro" id="IPR018649">
    <property type="entry name" value="SHOCT"/>
</dbReference>
<dbReference type="Proteomes" id="UP000037594">
    <property type="component" value="Unassembled WGS sequence"/>
</dbReference>
<dbReference type="AlphaFoldDB" id="A0A0J8U1Z1"/>
<protein>
    <recommendedName>
        <fullName evidence="1">SHOCT domain-containing protein</fullName>
    </recommendedName>
</protein>
<evidence type="ECO:0000313" key="3">
    <source>
        <dbReference type="Proteomes" id="UP000037594"/>
    </source>
</evidence>
<evidence type="ECO:0000313" key="2">
    <source>
        <dbReference type="EMBL" id="KMV14505.1"/>
    </source>
</evidence>
<proteinExistence type="predicted"/>
<feature type="domain" description="SHOCT" evidence="1">
    <location>
        <begin position="242"/>
        <end position="269"/>
    </location>
</feature>
<organism evidence="2 3">
    <name type="scientific">Mycolicibacterium conceptionense</name>
    <dbReference type="NCBI Taxonomy" id="451644"/>
    <lineage>
        <taxon>Bacteria</taxon>
        <taxon>Bacillati</taxon>
        <taxon>Actinomycetota</taxon>
        <taxon>Actinomycetes</taxon>
        <taxon>Mycobacteriales</taxon>
        <taxon>Mycobacteriaceae</taxon>
        <taxon>Mycolicibacterium</taxon>
    </lineage>
</organism>
<accession>A0A0J8U1Z1</accession>
<gene>
    <name evidence="2" type="ORF">ACT17_29850</name>
</gene>
<dbReference type="PATRIC" id="fig|451644.5.peg.6124"/>